<dbReference type="AlphaFoldDB" id="A0A7X9XTS9"/>
<gene>
    <name evidence="1" type="ORF">HF852_07575</name>
</gene>
<protein>
    <submittedName>
        <fullName evidence="1">Bacteriocin biosynthesis cyclodehydratase</fullName>
    </submittedName>
</protein>
<reference evidence="1 2" key="1">
    <citation type="submission" date="2020-04" db="EMBL/GenBank/DDBJ databases">
        <authorList>
            <person name="Hitch T.C.A."/>
            <person name="Wylensek D."/>
            <person name="Clavel T."/>
        </authorList>
    </citation>
    <scope>NUCLEOTIDE SEQUENCE [LARGE SCALE GENOMIC DNA]</scope>
    <source>
        <strain evidence="1 2">BL-383-APC-2I</strain>
    </source>
</reference>
<accession>A0A7X9XTS9</accession>
<dbReference type="Proteomes" id="UP000589552">
    <property type="component" value="Unassembled WGS sequence"/>
</dbReference>
<organism evidence="1 2">
    <name type="scientific">Corynebacterium xerosis</name>
    <dbReference type="NCBI Taxonomy" id="1725"/>
    <lineage>
        <taxon>Bacteria</taxon>
        <taxon>Bacillati</taxon>
        <taxon>Actinomycetota</taxon>
        <taxon>Actinomycetes</taxon>
        <taxon>Mycobacteriales</taxon>
        <taxon>Corynebacteriaceae</taxon>
        <taxon>Corynebacterium</taxon>
    </lineage>
</organism>
<dbReference type="RefSeq" id="WP_168937860.1">
    <property type="nucleotide sequence ID" value="NZ_DYUU01000043.1"/>
</dbReference>
<proteinExistence type="predicted"/>
<evidence type="ECO:0000313" key="2">
    <source>
        <dbReference type="Proteomes" id="UP000589552"/>
    </source>
</evidence>
<name>A0A7X9XTS9_9CORY</name>
<dbReference type="Gene3D" id="3.40.50.720">
    <property type="entry name" value="NAD(P)-binding Rossmann-like Domain"/>
    <property type="match status" value="1"/>
</dbReference>
<comment type="caution">
    <text evidence="1">The sequence shown here is derived from an EMBL/GenBank/DDBJ whole genome shotgun (WGS) entry which is preliminary data.</text>
</comment>
<dbReference type="EMBL" id="JABAGA010000004">
    <property type="protein sequence ID" value="NMF09451.1"/>
    <property type="molecule type" value="Genomic_DNA"/>
</dbReference>
<evidence type="ECO:0000313" key="1">
    <source>
        <dbReference type="EMBL" id="NMF09451.1"/>
    </source>
</evidence>
<sequence length="280" mass="29380">MGVEIGGSAPVLLHRHVPVLLRPGGRIQFGADPRTCVVFPLPEGMPPGPVFSAFLSATRGSCLEAELSGTELSPAIATALVAELRRAGLVDKQREPGPVTVVGRDGLRHRLVDALRLRGRTPASRIPDRDTRRWLERTPTADIGTVVLTGFEVPDEPLLSTLRGRGIPHLSAVLRDGAGVVGPWTPDALAPCPACAEAHRVDDDPARRVLALQLAGRVGGAPPETVAATVATIMAQLAAPGPLRGAEVLVDPHGLRSGVRPLLPHPRCPVCAAGGRSPRR</sequence>